<sequence>MAINENSKGPSTSEIIGSTTPHLILYLPHRPNALEELFRRPSAKTLIENNSNHWRKIVTLLAKIGSPEINDWRRFRDEALFDQCAICFSASLADSKTEAWHWIGGKENLQRFNIDGLHTEPLQETSEVSIDIERRIFLTPYPDYRQLNNATVTKIRAALASEGFYG</sequence>
<name>A0AAU0MZH0_9GAMM</name>
<keyword evidence="2" id="KW-1185">Reference proteome</keyword>
<dbReference type="Pfam" id="PF22098">
    <property type="entry name" value="DUF6942"/>
    <property type="match status" value="1"/>
</dbReference>
<reference evidence="1 2" key="1">
    <citation type="submission" date="2023-10" db="EMBL/GenBank/DDBJ databases">
        <title>Description of Microbulbifer bruguierae sp. nov., isolated from the sediments of mangrove plant Bruguiera sexangula and comparative genomic analyses of the genus Microbulbifer.</title>
        <authorList>
            <person name="Long M."/>
        </authorList>
    </citation>
    <scope>NUCLEOTIDE SEQUENCE [LARGE SCALE GENOMIC DNA]</scope>
    <source>
        <strain evidence="1 2">SPO729</strain>
    </source>
</reference>
<organism evidence="1 2">
    <name type="scientific">Microbulbifer pacificus</name>
    <dbReference type="NCBI Taxonomy" id="407164"/>
    <lineage>
        <taxon>Bacteria</taxon>
        <taxon>Pseudomonadati</taxon>
        <taxon>Pseudomonadota</taxon>
        <taxon>Gammaproteobacteria</taxon>
        <taxon>Cellvibrionales</taxon>
        <taxon>Microbulbiferaceae</taxon>
        <taxon>Microbulbifer</taxon>
    </lineage>
</organism>
<dbReference type="AlphaFoldDB" id="A0AAU0MZH0"/>
<evidence type="ECO:0000313" key="2">
    <source>
        <dbReference type="Proteomes" id="UP001302477"/>
    </source>
</evidence>
<dbReference type="EMBL" id="CP137555">
    <property type="protein sequence ID" value="WOX05411.1"/>
    <property type="molecule type" value="Genomic_DNA"/>
</dbReference>
<protein>
    <submittedName>
        <fullName evidence="1">Uncharacterized protein</fullName>
    </submittedName>
</protein>
<dbReference type="Proteomes" id="UP001302477">
    <property type="component" value="Chromosome"/>
</dbReference>
<accession>A0AAU0MZH0</accession>
<dbReference type="InterPro" id="IPR054222">
    <property type="entry name" value="DUF6942"/>
</dbReference>
<gene>
    <name evidence="1" type="ORF">R5R33_16955</name>
</gene>
<evidence type="ECO:0000313" key="1">
    <source>
        <dbReference type="EMBL" id="WOX05411.1"/>
    </source>
</evidence>
<dbReference type="RefSeq" id="WP_318953883.1">
    <property type="nucleotide sequence ID" value="NZ_CP137555.1"/>
</dbReference>
<dbReference type="KEGG" id="mpaf:R5R33_16955"/>
<proteinExistence type="predicted"/>